<feature type="transmembrane region" description="Helical" evidence="1">
    <location>
        <begin position="62"/>
        <end position="78"/>
    </location>
</feature>
<keyword evidence="3" id="KW-1185">Reference proteome</keyword>
<evidence type="ECO:0000313" key="2">
    <source>
        <dbReference type="EMBL" id="SMC29630.1"/>
    </source>
</evidence>
<proteinExistence type="predicted"/>
<dbReference type="Proteomes" id="UP000192761">
    <property type="component" value="Unassembled WGS sequence"/>
</dbReference>
<evidence type="ECO:0000313" key="3">
    <source>
        <dbReference type="Proteomes" id="UP000192761"/>
    </source>
</evidence>
<dbReference type="RefSeq" id="WP_084092893.1">
    <property type="nucleotide sequence ID" value="NZ_FWXD01000038.1"/>
</dbReference>
<reference evidence="2 3" key="1">
    <citation type="submission" date="2017-04" db="EMBL/GenBank/DDBJ databases">
        <authorList>
            <person name="Afonso C.L."/>
            <person name="Miller P.J."/>
            <person name="Scott M.A."/>
            <person name="Spackman E."/>
            <person name="Goraichik I."/>
            <person name="Dimitrov K.M."/>
            <person name="Suarez D.L."/>
            <person name="Swayne D.E."/>
        </authorList>
    </citation>
    <scope>NUCLEOTIDE SEQUENCE [LARGE SCALE GENOMIC DNA]</scope>
    <source>
        <strain evidence="2 3">DSM 23236</strain>
    </source>
</reference>
<keyword evidence="1" id="KW-0812">Transmembrane</keyword>
<keyword evidence="1" id="KW-0472">Membrane</keyword>
<keyword evidence="1" id="KW-1133">Transmembrane helix</keyword>
<organism evidence="2 3">
    <name type="scientific">Andreprevotia lacus DSM 23236</name>
    <dbReference type="NCBI Taxonomy" id="1121001"/>
    <lineage>
        <taxon>Bacteria</taxon>
        <taxon>Pseudomonadati</taxon>
        <taxon>Pseudomonadota</taxon>
        <taxon>Betaproteobacteria</taxon>
        <taxon>Neisseriales</taxon>
        <taxon>Chitinibacteraceae</taxon>
        <taxon>Andreprevotia</taxon>
    </lineage>
</organism>
<dbReference type="AlphaFoldDB" id="A0A1W1Y086"/>
<evidence type="ECO:0000256" key="1">
    <source>
        <dbReference type="SAM" id="Phobius"/>
    </source>
</evidence>
<name>A0A1W1Y086_9NEIS</name>
<sequence>MTSPGAIAAVSAVIIVVLYAIASQFSNGVIRLLARVGSVAVGIYAAATLASDSKVAGVAGEYTLYALVGILLLSRLFGQKA</sequence>
<protein>
    <submittedName>
        <fullName evidence="2">Uncharacterized protein</fullName>
    </submittedName>
</protein>
<accession>A0A1W1Y086</accession>
<dbReference type="STRING" id="1121001.SAMN02745857_03970"/>
<gene>
    <name evidence="2" type="ORF">SAMN02745857_03970</name>
</gene>
<dbReference type="EMBL" id="FWXD01000038">
    <property type="protein sequence ID" value="SMC29630.1"/>
    <property type="molecule type" value="Genomic_DNA"/>
</dbReference>
<feature type="transmembrane region" description="Helical" evidence="1">
    <location>
        <begin position="32"/>
        <end position="50"/>
    </location>
</feature>
<feature type="transmembrane region" description="Helical" evidence="1">
    <location>
        <begin position="6"/>
        <end position="25"/>
    </location>
</feature>